<dbReference type="InterPro" id="IPR000640">
    <property type="entry name" value="EFG_V-like"/>
</dbReference>
<dbReference type="GO" id="GO:0000027">
    <property type="term" value="P:ribosomal large subunit assembly"/>
    <property type="evidence" value="ECO:0007669"/>
    <property type="project" value="UniProtKB-UniRule"/>
</dbReference>
<sequence>MTGHNHIRNIAIIAHVDHGKTTLVDQLLRQSGTFRANQQVAERVMDSNELERERGITILAKCTSVTWKGMQINIVDTPGHADFGGEVERILSMVDGVVVLVDAAEGPMPQTKFVTTKALAKGLRPIVVINKADRPDARAHEVHDEVFDLFAALDANDEQLDFPTLFASAKQGWASVELEGEHKDMAPLFDLIVRHVKPPVADADAPFDMLVTTLEYDPYLGRVLTGRIHSGRARANMMVKSLRPDGEVIEQGRLTKLLAFRGIERVSVDEVEAGDIVAIAGLTETTVADTICDPAVEKPIAAQAIDPPTLSMTFTINDSPLAGREGDKVTSRMLRARLMREAEGNVAISVKESSDKDAFEVAGRGELQLGVLIETMRREGYEMSISRPRVIYRSDPATGQRLEPIEEVVVDVDEDYVGVVVEKLGQRRGEMTDMRPSGGAKTRVNFLVPSRGLIGYHGEFLTDTRGTGIMSRLFHGYAPHKGPIEGRRNGVLISTGGGSAVAYALWYLEERGPLFINPGEAVYEGMIIGEHSRGNDLEVNPLKTKQLTNIRTTSKDEAIRLTPPRQMSLEASIAYVEEDELVEVTPKSIRLRKKLLDPNARKRASRSAEAQAS</sequence>
<dbReference type="SUPFAM" id="SSF52540">
    <property type="entry name" value="P-loop containing nucleoside triphosphate hydrolases"/>
    <property type="match status" value="1"/>
</dbReference>
<dbReference type="InterPro" id="IPR004161">
    <property type="entry name" value="EFTu-like_2"/>
</dbReference>
<dbReference type="Gene3D" id="3.30.70.870">
    <property type="entry name" value="Elongation Factor G (Translational Gtpase), domain 3"/>
    <property type="match status" value="1"/>
</dbReference>
<dbReference type="Gene3D" id="2.40.30.10">
    <property type="entry name" value="Translation factors"/>
    <property type="match status" value="1"/>
</dbReference>
<protein>
    <recommendedName>
        <fullName evidence="4">Large ribosomal subunit assembly factor BipA</fullName>
        <ecNumber evidence="4">3.6.5.-</ecNumber>
    </recommendedName>
    <alternativeName>
        <fullName evidence="4">GTP-binding protein BipA</fullName>
    </alternativeName>
</protein>
<dbReference type="EC" id="3.6.5.-" evidence="4"/>
<dbReference type="GO" id="GO:0005829">
    <property type="term" value="C:cytosol"/>
    <property type="evidence" value="ECO:0007669"/>
    <property type="project" value="TreeGrafter"/>
</dbReference>
<comment type="catalytic activity">
    <reaction evidence="3 4">
        <text>GTP + H2O = GDP + phosphate + H(+)</text>
        <dbReference type="Rhea" id="RHEA:19669"/>
        <dbReference type="ChEBI" id="CHEBI:15377"/>
        <dbReference type="ChEBI" id="CHEBI:15378"/>
        <dbReference type="ChEBI" id="CHEBI:37565"/>
        <dbReference type="ChEBI" id="CHEBI:43474"/>
        <dbReference type="ChEBI" id="CHEBI:58189"/>
    </reaction>
</comment>
<dbReference type="InterPro" id="IPR048876">
    <property type="entry name" value="BipA_C"/>
</dbReference>
<dbReference type="InterPro" id="IPR006298">
    <property type="entry name" value="BipA"/>
</dbReference>
<dbReference type="InterPro" id="IPR031157">
    <property type="entry name" value="G_TR_CS"/>
</dbReference>
<dbReference type="CDD" id="cd01891">
    <property type="entry name" value="TypA_BipA"/>
    <property type="match status" value="1"/>
</dbReference>
<dbReference type="KEGG" id="htq:FRZ44_51120"/>
<dbReference type="GO" id="GO:0043022">
    <property type="term" value="F:ribosome binding"/>
    <property type="evidence" value="ECO:0007669"/>
    <property type="project" value="UniProtKB-UniRule"/>
</dbReference>
<comment type="subcellular location">
    <subcellularLocation>
        <location evidence="4">Cytoplasm</location>
    </subcellularLocation>
    <text evidence="4">Binds to ribosomes.</text>
</comment>
<dbReference type="CDD" id="cd03691">
    <property type="entry name" value="BipA_TypA_II"/>
    <property type="match status" value="1"/>
</dbReference>
<feature type="binding site" evidence="4">
    <location>
        <begin position="17"/>
        <end position="22"/>
    </location>
    <ligand>
        <name>GTP</name>
        <dbReference type="ChEBI" id="CHEBI:37565"/>
    </ligand>
</feature>
<dbReference type="RefSeq" id="WP_151179829.1">
    <property type="nucleotide sequence ID" value="NZ_CP042906.1"/>
</dbReference>
<dbReference type="Gene3D" id="3.30.70.240">
    <property type="match status" value="1"/>
</dbReference>
<dbReference type="GO" id="GO:1990904">
    <property type="term" value="C:ribonucleoprotein complex"/>
    <property type="evidence" value="ECO:0007669"/>
    <property type="project" value="TreeGrafter"/>
</dbReference>
<dbReference type="GO" id="GO:0005525">
    <property type="term" value="F:GTP binding"/>
    <property type="evidence" value="ECO:0007669"/>
    <property type="project" value="UniProtKB-UniRule"/>
</dbReference>
<dbReference type="GO" id="GO:0019843">
    <property type="term" value="F:rRNA binding"/>
    <property type="evidence" value="ECO:0007669"/>
    <property type="project" value="UniProtKB-KW"/>
</dbReference>
<name>A0A5J6MRP6_9PROT</name>
<dbReference type="SUPFAM" id="SSF50447">
    <property type="entry name" value="Translation proteins"/>
    <property type="match status" value="1"/>
</dbReference>
<dbReference type="PROSITE" id="PS51722">
    <property type="entry name" value="G_TR_2"/>
    <property type="match status" value="1"/>
</dbReference>
<evidence type="ECO:0000259" key="5">
    <source>
        <dbReference type="PROSITE" id="PS51722"/>
    </source>
</evidence>
<dbReference type="FunFam" id="3.30.70.870:FF:000003">
    <property type="entry name" value="GTP-binding protein TypA"/>
    <property type="match status" value="1"/>
</dbReference>
<evidence type="ECO:0000256" key="3">
    <source>
        <dbReference type="ARBA" id="ARBA00048548"/>
    </source>
</evidence>
<dbReference type="PANTHER" id="PTHR42908:SF8">
    <property type="entry name" value="TR-TYPE G DOMAIN-CONTAINING PROTEIN"/>
    <property type="match status" value="1"/>
</dbReference>
<dbReference type="InterPro" id="IPR027417">
    <property type="entry name" value="P-loop_NTPase"/>
</dbReference>
<dbReference type="FunFam" id="3.30.70.240:FF:000002">
    <property type="entry name" value="GTP-binding protein TypA"/>
    <property type="match status" value="1"/>
</dbReference>
<keyword evidence="4" id="KW-0690">Ribosome biogenesis</keyword>
<dbReference type="CDD" id="cd03710">
    <property type="entry name" value="BipA_TypA_C"/>
    <property type="match status" value="1"/>
</dbReference>
<dbReference type="Pfam" id="PF03144">
    <property type="entry name" value="GTP_EFTU_D2"/>
    <property type="match status" value="1"/>
</dbReference>
<accession>A0A5J6MRP6</accession>
<dbReference type="FunFam" id="2.40.30.10:FF:000016">
    <property type="entry name" value="GTP-binding protein TypA"/>
    <property type="match status" value="1"/>
</dbReference>
<dbReference type="Proteomes" id="UP000326202">
    <property type="component" value="Chromosome"/>
</dbReference>
<dbReference type="InterPro" id="IPR042116">
    <property type="entry name" value="TypA/BipA_C"/>
</dbReference>
<dbReference type="PROSITE" id="PS00301">
    <property type="entry name" value="G_TR_1"/>
    <property type="match status" value="1"/>
</dbReference>
<dbReference type="AlphaFoldDB" id="A0A5J6MRP6"/>
<dbReference type="Pfam" id="PF00009">
    <property type="entry name" value="GTP_EFTU"/>
    <property type="match status" value="1"/>
</dbReference>
<dbReference type="InterPro" id="IPR035651">
    <property type="entry name" value="BipA_V"/>
</dbReference>
<dbReference type="SUPFAM" id="SSF54980">
    <property type="entry name" value="EF-G C-terminal domain-like"/>
    <property type="match status" value="2"/>
</dbReference>
<dbReference type="Gene3D" id="2.40.50.250">
    <property type="entry name" value="bipa protein"/>
    <property type="match status" value="1"/>
</dbReference>
<dbReference type="GO" id="GO:0010467">
    <property type="term" value="P:gene expression"/>
    <property type="evidence" value="ECO:0007669"/>
    <property type="project" value="UniProtKB-ARBA"/>
</dbReference>
<evidence type="ECO:0000256" key="4">
    <source>
        <dbReference type="HAMAP-Rule" id="MF_00849"/>
    </source>
</evidence>
<evidence type="ECO:0000256" key="2">
    <source>
        <dbReference type="ARBA" id="ARBA00023134"/>
    </source>
</evidence>
<dbReference type="Pfam" id="PF21018">
    <property type="entry name" value="BipA_C"/>
    <property type="match status" value="1"/>
</dbReference>
<dbReference type="InterPro" id="IPR005225">
    <property type="entry name" value="Small_GTP-bd"/>
</dbReference>
<comment type="subunit">
    <text evidence="4">Monomer.</text>
</comment>
<keyword evidence="7" id="KW-1185">Reference proteome</keyword>
<dbReference type="OrthoDB" id="9802948at2"/>
<dbReference type="GO" id="GO:0009409">
    <property type="term" value="P:response to cold"/>
    <property type="evidence" value="ECO:0007669"/>
    <property type="project" value="UniProtKB-ARBA"/>
</dbReference>
<dbReference type="Gene3D" id="3.40.50.300">
    <property type="entry name" value="P-loop containing nucleotide triphosphate hydrolases"/>
    <property type="match status" value="1"/>
</dbReference>
<dbReference type="FunFam" id="3.40.50.300:FF:000055">
    <property type="entry name" value="GTP-binding protein TypA"/>
    <property type="match status" value="1"/>
</dbReference>
<keyword evidence="1 4" id="KW-0547">Nucleotide-binding</keyword>
<dbReference type="InterPro" id="IPR035647">
    <property type="entry name" value="EFG_III/V"/>
</dbReference>
<gene>
    <name evidence="4" type="primary">bipA</name>
    <name evidence="6" type="ORF">FRZ44_51120</name>
</gene>
<proteinExistence type="inferred from homology"/>
<comment type="function">
    <text evidence="4">A 50S ribosomal subunit assembly protein with GTPase activity, required for 50S subunit assembly at low temperatures, may also play a role in translation. Binds GTP and analogs. Binds the 70S ribosome between the 30S and 50S subunits, in a similar position as ribosome-bound EF-G; it contacts a number of ribosomal proteins, both rRNAs and the A-site tRNA.</text>
</comment>
<comment type="similarity">
    <text evidence="4">Belongs to the TRAFAC class translation factor GTPase superfamily. Classic translation factor GTPase family. BipA subfamily.</text>
</comment>
<dbReference type="GO" id="GO:0003924">
    <property type="term" value="F:GTPase activity"/>
    <property type="evidence" value="ECO:0007669"/>
    <property type="project" value="UniProtKB-UniRule"/>
</dbReference>
<keyword evidence="4" id="KW-0963">Cytoplasm</keyword>
<keyword evidence="4" id="KW-0378">Hydrolase</keyword>
<dbReference type="GO" id="GO:0000049">
    <property type="term" value="F:tRNA binding"/>
    <property type="evidence" value="ECO:0007669"/>
    <property type="project" value="UniProtKB-KW"/>
</dbReference>
<organism evidence="6 7">
    <name type="scientific">Hypericibacter terrae</name>
    <dbReference type="NCBI Taxonomy" id="2602015"/>
    <lineage>
        <taxon>Bacteria</taxon>
        <taxon>Pseudomonadati</taxon>
        <taxon>Pseudomonadota</taxon>
        <taxon>Alphaproteobacteria</taxon>
        <taxon>Rhodospirillales</taxon>
        <taxon>Dongiaceae</taxon>
        <taxon>Hypericibacter</taxon>
    </lineage>
</organism>
<dbReference type="InterPro" id="IPR000795">
    <property type="entry name" value="T_Tr_GTP-bd_dom"/>
</dbReference>
<keyword evidence="4" id="KW-0820">tRNA-binding</keyword>
<keyword evidence="4" id="KW-0699">rRNA-binding</keyword>
<dbReference type="PANTHER" id="PTHR42908">
    <property type="entry name" value="TRANSLATION ELONGATION FACTOR-RELATED"/>
    <property type="match status" value="1"/>
</dbReference>
<dbReference type="InterPro" id="IPR047043">
    <property type="entry name" value="BipA_III"/>
</dbReference>
<feature type="domain" description="Tr-type G" evidence="5">
    <location>
        <begin position="5"/>
        <end position="200"/>
    </location>
</feature>
<keyword evidence="4" id="KW-0694">RNA-binding</keyword>
<dbReference type="Pfam" id="PF00679">
    <property type="entry name" value="EFG_C"/>
    <property type="match status" value="1"/>
</dbReference>
<dbReference type="NCBIfam" id="TIGR01394">
    <property type="entry name" value="TypA_BipA"/>
    <property type="match status" value="1"/>
</dbReference>
<dbReference type="EMBL" id="CP042906">
    <property type="protein sequence ID" value="QEX19797.1"/>
    <property type="molecule type" value="Genomic_DNA"/>
</dbReference>
<dbReference type="InterPro" id="IPR047041">
    <property type="entry name" value="BipA_GTP-bd_dom"/>
</dbReference>
<evidence type="ECO:0000256" key="1">
    <source>
        <dbReference type="ARBA" id="ARBA00022741"/>
    </source>
</evidence>
<evidence type="ECO:0000313" key="7">
    <source>
        <dbReference type="Proteomes" id="UP000326202"/>
    </source>
</evidence>
<comment type="caution">
    <text evidence="4">Lacks conserved residue(s) required for the propagation of feature annotation.</text>
</comment>
<reference evidence="6 7" key="1">
    <citation type="submission" date="2019-08" db="EMBL/GenBank/DDBJ databases">
        <title>Hyperibacter terrae gen. nov., sp. nov. and Hyperibacter viscosus sp. nov., two new members in the family Rhodospirillaceae isolated from the rhizosphere of Hypericum perforatum.</title>
        <authorList>
            <person name="Noviana Z."/>
        </authorList>
    </citation>
    <scope>NUCLEOTIDE SEQUENCE [LARGE SCALE GENOMIC DNA]</scope>
    <source>
        <strain evidence="6 7">R5913</strain>
    </source>
</reference>
<dbReference type="NCBIfam" id="TIGR00231">
    <property type="entry name" value="small_GTP"/>
    <property type="match status" value="1"/>
</dbReference>
<dbReference type="PRINTS" id="PR00315">
    <property type="entry name" value="ELONGATNFCT"/>
</dbReference>
<dbReference type="HAMAP" id="MF_00849">
    <property type="entry name" value="BipA"/>
    <property type="match status" value="1"/>
</dbReference>
<dbReference type="GO" id="GO:0097216">
    <property type="term" value="F:guanosine tetraphosphate binding"/>
    <property type="evidence" value="ECO:0007669"/>
    <property type="project" value="UniProtKB-ARBA"/>
</dbReference>
<dbReference type="SMART" id="SM00838">
    <property type="entry name" value="EFG_C"/>
    <property type="match status" value="1"/>
</dbReference>
<keyword evidence="2 4" id="KW-0342">GTP-binding</keyword>
<dbReference type="CDD" id="cd16263">
    <property type="entry name" value="BipA_III"/>
    <property type="match status" value="1"/>
</dbReference>
<evidence type="ECO:0000313" key="6">
    <source>
        <dbReference type="EMBL" id="QEX19797.1"/>
    </source>
</evidence>
<dbReference type="FunFam" id="2.40.50.250:FF:000001">
    <property type="entry name" value="GTP-binding protein TypA"/>
    <property type="match status" value="1"/>
</dbReference>
<dbReference type="InterPro" id="IPR047042">
    <property type="entry name" value="BipA_II"/>
</dbReference>
<dbReference type="InterPro" id="IPR009000">
    <property type="entry name" value="Transl_B-barrel_sf"/>
</dbReference>